<accession>A0A4U7BT85</accession>
<evidence type="ECO:0000313" key="1">
    <source>
        <dbReference type="EMBL" id="TKX32366.1"/>
    </source>
</evidence>
<dbReference type="EMBL" id="NXMA01000006">
    <property type="protein sequence ID" value="TKX32366.1"/>
    <property type="molecule type" value="Genomic_DNA"/>
</dbReference>
<evidence type="ECO:0008006" key="3">
    <source>
        <dbReference type="Google" id="ProtNLM"/>
    </source>
</evidence>
<keyword evidence="2" id="KW-1185">Reference proteome</keyword>
<protein>
    <recommendedName>
        <fullName evidence="3">Ankyrin repeat domain-containing protein</fullName>
    </recommendedName>
</protein>
<organism evidence="1 2">
    <name type="scientific">Campylobacter aviculae</name>
    <dbReference type="NCBI Taxonomy" id="2510190"/>
    <lineage>
        <taxon>Bacteria</taxon>
        <taxon>Pseudomonadati</taxon>
        <taxon>Campylobacterota</taxon>
        <taxon>Epsilonproteobacteria</taxon>
        <taxon>Campylobacterales</taxon>
        <taxon>Campylobacteraceae</taxon>
        <taxon>Campylobacter</taxon>
    </lineage>
</organism>
<gene>
    <name evidence="1" type="ORF">CQA76_04630</name>
</gene>
<sequence length="155" mass="18953">MSNEKIISYEEVQANPMLKWFFYEDCSVKDKYYQEWQEYVKKSDLNTIYVIRDPKGRDIYDLYPYERPSMASYLFGWHDLYDHEFHEFILQFIKDQKWLNFLLARISFTIDDEDHHIVLEKTKKIIKLLVDKGANINAYFYQGKEGRYEPLIFET</sequence>
<comment type="caution">
    <text evidence="1">The sequence shown here is derived from an EMBL/GenBank/DDBJ whole genome shotgun (WGS) entry which is preliminary data.</text>
</comment>
<name>A0A4U7BT85_9BACT</name>
<reference evidence="1 2" key="1">
    <citation type="submission" date="2018-05" db="EMBL/GenBank/DDBJ databases">
        <title>Novel Campyloabacter and Helicobacter Species and Strains.</title>
        <authorList>
            <person name="Mannion A.J."/>
            <person name="Shen Z."/>
            <person name="Fox J.G."/>
        </authorList>
    </citation>
    <scope>NUCLEOTIDE SEQUENCE [LARGE SCALE GENOMIC DNA]</scope>
    <source>
        <strain evidence="2">MIT17-670</strain>
    </source>
</reference>
<dbReference type="Proteomes" id="UP000310353">
    <property type="component" value="Unassembled WGS sequence"/>
</dbReference>
<proteinExistence type="predicted"/>
<dbReference type="AlphaFoldDB" id="A0A4U7BT85"/>
<evidence type="ECO:0000313" key="2">
    <source>
        <dbReference type="Proteomes" id="UP000310353"/>
    </source>
</evidence>
<feature type="non-terminal residue" evidence="1">
    <location>
        <position position="155"/>
    </location>
</feature>